<sequence>MSKRLMINILLVSFIFSPTISWGKIYHTVSGDETLWRIAKKYGTSVEELRQINRLNGNLIFRGQQLCVQIEGTEETENKKENAEYRRQEAEIVQETTEPKTQQSYVVKKGDTLFSIARRTGCTVDGLKEINRLTNNTIEISQVLLLSATIINYEAKAANPEPQNPNLESQIPSKEEKHQSASVENYIQLPAKKTAPLAEEECLPFSESSGDIGHQIVTTAKRYLYLPYKSGGEIGDESTDCSGFVKRTLGYFGIKLPRSAREQFNMGVPVTELAEGDLVFFTTYASYPSHVGIYIGDDKFIHSSSYRSGGVRIDSLESNYYHQRYIGARRVVAVE</sequence>
<dbReference type="Gene3D" id="3.10.350.10">
    <property type="entry name" value="LysM domain"/>
    <property type="match status" value="2"/>
</dbReference>
<feature type="domain" description="HTH cro/C1-type" evidence="8">
    <location>
        <begin position="33"/>
        <end position="49"/>
    </location>
</feature>
<dbReference type="EMBL" id="MNYI01000104">
    <property type="protein sequence ID" value="OIP40817.1"/>
    <property type="molecule type" value="Genomic_DNA"/>
</dbReference>
<keyword evidence="5" id="KW-0378">Hydrolase</keyword>
<dbReference type="InterPro" id="IPR000064">
    <property type="entry name" value="NLP_P60_dom"/>
</dbReference>
<evidence type="ECO:0000256" key="5">
    <source>
        <dbReference type="ARBA" id="ARBA00022801"/>
    </source>
</evidence>
<evidence type="ECO:0000256" key="7">
    <source>
        <dbReference type="SAM" id="MobiDB-lite"/>
    </source>
</evidence>
<keyword evidence="3" id="KW-0732">Signal</keyword>
<evidence type="ECO:0000256" key="2">
    <source>
        <dbReference type="ARBA" id="ARBA00022670"/>
    </source>
</evidence>
<evidence type="ECO:0000259" key="10">
    <source>
        <dbReference type="PROSITE" id="PS51935"/>
    </source>
</evidence>
<reference evidence="11 12" key="1">
    <citation type="journal article" date="2016" name="Environ. Microbiol.">
        <title>Genomic resolution of a cold subsurface aquifer community provides metabolic insights for novel microbes adapted to high CO concentrations.</title>
        <authorList>
            <person name="Probst A.J."/>
            <person name="Castelle C.J."/>
            <person name="Singh A."/>
            <person name="Brown C.T."/>
            <person name="Anantharaman K."/>
            <person name="Sharon I."/>
            <person name="Hug L.A."/>
            <person name="Burstein D."/>
            <person name="Emerson J.B."/>
            <person name="Thomas B.C."/>
            <person name="Banfield J.F."/>
        </authorList>
    </citation>
    <scope>NUCLEOTIDE SEQUENCE [LARGE SCALE GENOMIC DNA]</scope>
    <source>
        <strain evidence="11">CG2_30_40_21</strain>
    </source>
</reference>
<dbReference type="InterPro" id="IPR036779">
    <property type="entry name" value="LysM_dom_sf"/>
</dbReference>
<accession>A0A1J5DXJ0</accession>
<dbReference type="PANTHER" id="PTHR47053:SF4">
    <property type="entry name" value="ENDOPEPTIDASE LYTE-RELATED"/>
    <property type="match status" value="1"/>
</dbReference>
<dbReference type="PANTHER" id="PTHR47053">
    <property type="entry name" value="MUREIN DD-ENDOPEPTIDASE MEPH-RELATED"/>
    <property type="match status" value="1"/>
</dbReference>
<comment type="similarity">
    <text evidence="1">Belongs to the peptidase C40 family.</text>
</comment>
<evidence type="ECO:0000256" key="1">
    <source>
        <dbReference type="ARBA" id="ARBA00007074"/>
    </source>
</evidence>
<evidence type="ECO:0000256" key="3">
    <source>
        <dbReference type="ARBA" id="ARBA00022729"/>
    </source>
</evidence>
<feature type="region of interest" description="Disordered" evidence="7">
    <location>
        <begin position="157"/>
        <end position="177"/>
    </location>
</feature>
<name>A0A1J5DXJ0_9BACT</name>
<evidence type="ECO:0000259" key="8">
    <source>
        <dbReference type="PROSITE" id="PS50943"/>
    </source>
</evidence>
<dbReference type="InterPro" id="IPR001387">
    <property type="entry name" value="Cro/C1-type_HTH"/>
</dbReference>
<evidence type="ECO:0000313" key="12">
    <source>
        <dbReference type="Proteomes" id="UP000183085"/>
    </source>
</evidence>
<dbReference type="Proteomes" id="UP000183085">
    <property type="component" value="Unassembled WGS sequence"/>
</dbReference>
<dbReference type="CDD" id="cd00118">
    <property type="entry name" value="LysM"/>
    <property type="match status" value="2"/>
</dbReference>
<keyword evidence="2" id="KW-0645">Protease</keyword>
<feature type="domain" description="LysM" evidence="9">
    <location>
        <begin position="103"/>
        <end position="146"/>
    </location>
</feature>
<evidence type="ECO:0000313" key="11">
    <source>
        <dbReference type="EMBL" id="OIP40817.1"/>
    </source>
</evidence>
<evidence type="ECO:0008006" key="13">
    <source>
        <dbReference type="Google" id="ProtNLM"/>
    </source>
</evidence>
<dbReference type="InterPro" id="IPR038765">
    <property type="entry name" value="Papain-like_cys_pep_sf"/>
</dbReference>
<evidence type="ECO:0000259" key="9">
    <source>
        <dbReference type="PROSITE" id="PS51782"/>
    </source>
</evidence>
<gene>
    <name evidence="11" type="ORF">AUJ95_04100</name>
</gene>
<dbReference type="SMART" id="SM00257">
    <property type="entry name" value="LysM"/>
    <property type="match status" value="2"/>
</dbReference>
<dbReference type="PROSITE" id="PS50943">
    <property type="entry name" value="HTH_CROC1"/>
    <property type="match status" value="1"/>
</dbReference>
<organism evidence="11 12">
    <name type="scientific">Candidatus Desantisbacteria bacterium CG2_30_40_21</name>
    <dbReference type="NCBI Taxonomy" id="1817895"/>
    <lineage>
        <taxon>Bacteria</taxon>
        <taxon>Candidatus Desantisiibacteriota</taxon>
    </lineage>
</organism>
<dbReference type="SUPFAM" id="SSF54001">
    <property type="entry name" value="Cysteine proteinases"/>
    <property type="match status" value="1"/>
</dbReference>
<evidence type="ECO:0000256" key="6">
    <source>
        <dbReference type="ARBA" id="ARBA00022807"/>
    </source>
</evidence>
<dbReference type="Gene3D" id="3.90.1720.10">
    <property type="entry name" value="endopeptidase domain like (from Nostoc punctiforme)"/>
    <property type="match status" value="1"/>
</dbReference>
<dbReference type="Pfam" id="PF00877">
    <property type="entry name" value="NLPC_P60"/>
    <property type="match status" value="1"/>
</dbReference>
<dbReference type="InterPro" id="IPR018392">
    <property type="entry name" value="LysM"/>
</dbReference>
<dbReference type="Pfam" id="PF01476">
    <property type="entry name" value="LysM"/>
    <property type="match status" value="2"/>
</dbReference>
<proteinExistence type="inferred from homology"/>
<keyword evidence="6" id="KW-0788">Thiol protease</keyword>
<evidence type="ECO:0000256" key="4">
    <source>
        <dbReference type="ARBA" id="ARBA00022737"/>
    </source>
</evidence>
<keyword evidence="4" id="KW-0677">Repeat</keyword>
<comment type="caution">
    <text evidence="11">The sequence shown here is derived from an EMBL/GenBank/DDBJ whole genome shotgun (WGS) entry which is preliminary data.</text>
</comment>
<dbReference type="GO" id="GO:0008234">
    <property type="term" value="F:cysteine-type peptidase activity"/>
    <property type="evidence" value="ECO:0007669"/>
    <property type="project" value="UniProtKB-KW"/>
</dbReference>
<dbReference type="InterPro" id="IPR051202">
    <property type="entry name" value="Peptidase_C40"/>
</dbReference>
<protein>
    <recommendedName>
        <fullName evidence="13">Peptidoglycan endopeptidase</fullName>
    </recommendedName>
</protein>
<dbReference type="PROSITE" id="PS51935">
    <property type="entry name" value="NLPC_P60"/>
    <property type="match status" value="1"/>
</dbReference>
<feature type="domain" description="LysM" evidence="9">
    <location>
        <begin position="25"/>
        <end position="68"/>
    </location>
</feature>
<dbReference type="GO" id="GO:0006508">
    <property type="term" value="P:proteolysis"/>
    <property type="evidence" value="ECO:0007669"/>
    <property type="project" value="UniProtKB-KW"/>
</dbReference>
<dbReference type="SUPFAM" id="SSF54106">
    <property type="entry name" value="LysM domain"/>
    <property type="match status" value="2"/>
</dbReference>
<dbReference type="AlphaFoldDB" id="A0A1J5DXJ0"/>
<feature type="domain" description="NlpC/P60" evidence="10">
    <location>
        <begin position="210"/>
        <end position="332"/>
    </location>
</feature>
<dbReference type="STRING" id="1817895.AUJ95_04100"/>
<dbReference type="PROSITE" id="PS51782">
    <property type="entry name" value="LYSM"/>
    <property type="match status" value="2"/>
</dbReference>